<feature type="compositionally biased region" description="Basic and acidic residues" evidence="1">
    <location>
        <begin position="101"/>
        <end position="128"/>
    </location>
</feature>
<dbReference type="STRING" id="1391653.AKJ08_2297"/>
<sequence>MAALVAAIVGWTSRNKLADELEKVNADREKLRSNAATARKAAERVSEDKKGRSEELSSSRDKLREAKKRLHDVSEEAKRSRELANARADEVRQVEQQLASVREENSQLAEELRRRQDEAERPRGRRPEAPVAVAVPVPPPAPVELTPAQVDERLVEMGRKVTEADERVQEAERRVRDAEKRAQESRRLGEEAREEARRAKGRAEANNRVYLVVKGEAELWKAKFGGLEQRWNELWRELEGIGWKPRTPKDVAAPRPSGPTKPGARRGPRRDPARPRRGEGTPAGADQGVELASEAAEIDSAPQAVAVVESDAAASSTEGTGDAAPLLAAGAEGMASDDRQERGPTA</sequence>
<accession>A0A0K1PEH1</accession>
<protein>
    <recommendedName>
        <fullName evidence="4">TolA protein</fullName>
    </recommendedName>
</protein>
<feature type="compositionally biased region" description="Basic and acidic residues" evidence="1">
    <location>
        <begin position="161"/>
        <end position="205"/>
    </location>
</feature>
<reference evidence="2 3" key="1">
    <citation type="submission" date="2015-08" db="EMBL/GenBank/DDBJ databases">
        <authorList>
            <person name="Babu N.S."/>
            <person name="Beckwith C.J."/>
            <person name="Beseler K.G."/>
            <person name="Brison A."/>
            <person name="Carone J.V."/>
            <person name="Caskin T.P."/>
            <person name="Diamond M."/>
            <person name="Durham M.E."/>
            <person name="Foxe J.M."/>
            <person name="Go M."/>
            <person name="Henderson B.A."/>
            <person name="Jones I.B."/>
            <person name="McGettigan J.A."/>
            <person name="Micheletti S.J."/>
            <person name="Nasrallah M.E."/>
            <person name="Ortiz D."/>
            <person name="Piller C.R."/>
            <person name="Privatt S.R."/>
            <person name="Schneider S.L."/>
            <person name="Sharp S."/>
            <person name="Smith T.C."/>
            <person name="Stanton J.D."/>
            <person name="Ullery H.E."/>
            <person name="Wilson R.J."/>
            <person name="Serrano M.G."/>
            <person name="Buck G."/>
            <person name="Lee V."/>
            <person name="Wang Y."/>
            <person name="Carvalho R."/>
            <person name="Voegtly L."/>
            <person name="Shi R."/>
            <person name="Duckworth R."/>
            <person name="Johnson A."/>
            <person name="Loviza R."/>
            <person name="Walstead R."/>
            <person name="Shah Z."/>
            <person name="Kiflezghi M."/>
            <person name="Wade K."/>
            <person name="Ball S.L."/>
            <person name="Bradley K.W."/>
            <person name="Asai D.J."/>
            <person name="Bowman C.A."/>
            <person name="Russell D.A."/>
            <person name="Pope W.H."/>
            <person name="Jacobs-Sera D."/>
            <person name="Hendrix R.W."/>
            <person name="Hatfull G.F."/>
        </authorList>
    </citation>
    <scope>NUCLEOTIDE SEQUENCE [LARGE SCALE GENOMIC DNA]</scope>
    <source>
        <strain evidence="2 3">DSM 27710</strain>
    </source>
</reference>
<feature type="compositionally biased region" description="Basic and acidic residues" evidence="1">
    <location>
        <begin position="71"/>
        <end position="93"/>
    </location>
</feature>
<evidence type="ECO:0008006" key="4">
    <source>
        <dbReference type="Google" id="ProtNLM"/>
    </source>
</evidence>
<keyword evidence="3" id="KW-1185">Reference proteome</keyword>
<name>A0A0K1PEH1_9BACT</name>
<organism evidence="2 3">
    <name type="scientific">Vulgatibacter incomptus</name>
    <dbReference type="NCBI Taxonomy" id="1391653"/>
    <lineage>
        <taxon>Bacteria</taxon>
        <taxon>Pseudomonadati</taxon>
        <taxon>Myxococcota</taxon>
        <taxon>Myxococcia</taxon>
        <taxon>Myxococcales</taxon>
        <taxon>Cystobacterineae</taxon>
        <taxon>Vulgatibacteraceae</taxon>
        <taxon>Vulgatibacter</taxon>
    </lineage>
</organism>
<gene>
    <name evidence="2" type="ORF">AKJ08_2297</name>
</gene>
<evidence type="ECO:0000313" key="3">
    <source>
        <dbReference type="Proteomes" id="UP000055590"/>
    </source>
</evidence>
<feature type="compositionally biased region" description="Basic and acidic residues" evidence="1">
    <location>
        <begin position="40"/>
        <end position="64"/>
    </location>
</feature>
<evidence type="ECO:0000256" key="1">
    <source>
        <dbReference type="SAM" id="MobiDB-lite"/>
    </source>
</evidence>
<evidence type="ECO:0000313" key="2">
    <source>
        <dbReference type="EMBL" id="AKU91910.1"/>
    </source>
</evidence>
<proteinExistence type="predicted"/>
<dbReference type="KEGG" id="vin:AKJ08_2297"/>
<dbReference type="PATRIC" id="fig|1391653.3.peg.2396"/>
<dbReference type="EMBL" id="CP012332">
    <property type="protein sequence ID" value="AKU91910.1"/>
    <property type="molecule type" value="Genomic_DNA"/>
</dbReference>
<dbReference type="AlphaFoldDB" id="A0A0K1PEH1"/>
<feature type="region of interest" description="Disordered" evidence="1">
    <location>
        <begin position="240"/>
        <end position="346"/>
    </location>
</feature>
<feature type="compositionally biased region" description="Basic and acidic residues" evidence="1">
    <location>
        <begin position="269"/>
        <end position="279"/>
    </location>
</feature>
<feature type="region of interest" description="Disordered" evidence="1">
    <location>
        <begin position="28"/>
        <end position="149"/>
    </location>
</feature>
<dbReference type="Proteomes" id="UP000055590">
    <property type="component" value="Chromosome"/>
</dbReference>
<feature type="compositionally biased region" description="Basic and acidic residues" evidence="1">
    <location>
        <begin position="336"/>
        <end position="346"/>
    </location>
</feature>
<feature type="region of interest" description="Disordered" evidence="1">
    <location>
        <begin position="161"/>
        <end position="208"/>
    </location>
</feature>
<feature type="compositionally biased region" description="Low complexity" evidence="1">
    <location>
        <begin position="304"/>
        <end position="316"/>
    </location>
</feature>